<dbReference type="InterPro" id="IPR013783">
    <property type="entry name" value="Ig-like_fold"/>
</dbReference>
<organism evidence="2 3">
    <name type="scientific">Caerostris extrusa</name>
    <name type="common">Bark spider</name>
    <name type="synonym">Caerostris bankana</name>
    <dbReference type="NCBI Taxonomy" id="172846"/>
    <lineage>
        <taxon>Eukaryota</taxon>
        <taxon>Metazoa</taxon>
        <taxon>Ecdysozoa</taxon>
        <taxon>Arthropoda</taxon>
        <taxon>Chelicerata</taxon>
        <taxon>Arachnida</taxon>
        <taxon>Araneae</taxon>
        <taxon>Araneomorphae</taxon>
        <taxon>Entelegynae</taxon>
        <taxon>Araneoidea</taxon>
        <taxon>Araneidae</taxon>
        <taxon>Caerostris</taxon>
    </lineage>
</organism>
<protein>
    <recommendedName>
        <fullName evidence="1">Ig-like domain-containing protein</fullName>
    </recommendedName>
</protein>
<dbReference type="EMBL" id="BPLR01020651">
    <property type="protein sequence ID" value="GIX81069.1"/>
    <property type="molecule type" value="Genomic_DNA"/>
</dbReference>
<gene>
    <name evidence="2" type="ORF">CEXT_697911</name>
</gene>
<sequence>MFDHFHSIVSFVASEIQSFSVPPTDTEVVEGQSVILTCQVSNLVGHIQWSKNGELLGGACRGQESITAKAHVTVLLPPTSIQIVDKLNGSVAQFTASTRISECELRWQTCSPKLAG</sequence>
<dbReference type="Proteomes" id="UP001054945">
    <property type="component" value="Unassembled WGS sequence"/>
</dbReference>
<proteinExistence type="predicted"/>
<dbReference type="InterPro" id="IPR007110">
    <property type="entry name" value="Ig-like_dom"/>
</dbReference>
<evidence type="ECO:0000313" key="3">
    <source>
        <dbReference type="Proteomes" id="UP001054945"/>
    </source>
</evidence>
<accession>A0AAV4N8H4</accession>
<name>A0AAV4N8H4_CAEEX</name>
<feature type="domain" description="Ig-like" evidence="1">
    <location>
        <begin position="17"/>
        <end position="53"/>
    </location>
</feature>
<evidence type="ECO:0000313" key="2">
    <source>
        <dbReference type="EMBL" id="GIX81069.1"/>
    </source>
</evidence>
<reference evidence="2 3" key="1">
    <citation type="submission" date="2021-06" db="EMBL/GenBank/DDBJ databases">
        <title>Caerostris extrusa draft genome.</title>
        <authorList>
            <person name="Kono N."/>
            <person name="Arakawa K."/>
        </authorList>
    </citation>
    <scope>NUCLEOTIDE SEQUENCE [LARGE SCALE GENOMIC DNA]</scope>
</reference>
<dbReference type="InterPro" id="IPR036179">
    <property type="entry name" value="Ig-like_dom_sf"/>
</dbReference>
<dbReference type="AlphaFoldDB" id="A0AAV4N8H4"/>
<keyword evidence="3" id="KW-1185">Reference proteome</keyword>
<dbReference type="Gene3D" id="2.60.40.10">
    <property type="entry name" value="Immunoglobulins"/>
    <property type="match status" value="1"/>
</dbReference>
<dbReference type="SUPFAM" id="SSF48726">
    <property type="entry name" value="Immunoglobulin"/>
    <property type="match status" value="1"/>
</dbReference>
<dbReference type="PROSITE" id="PS50835">
    <property type="entry name" value="IG_LIKE"/>
    <property type="match status" value="1"/>
</dbReference>
<evidence type="ECO:0000259" key="1">
    <source>
        <dbReference type="PROSITE" id="PS50835"/>
    </source>
</evidence>
<comment type="caution">
    <text evidence="2">The sequence shown here is derived from an EMBL/GenBank/DDBJ whole genome shotgun (WGS) entry which is preliminary data.</text>
</comment>